<dbReference type="InterPro" id="IPR000515">
    <property type="entry name" value="MetI-like"/>
</dbReference>
<dbReference type="PROSITE" id="PS50928">
    <property type="entry name" value="ABC_TM1"/>
    <property type="match status" value="1"/>
</dbReference>
<keyword evidence="5 7" id="KW-1133">Transmembrane helix</keyword>
<dbReference type="PANTHER" id="PTHR43744">
    <property type="entry name" value="ABC TRANSPORTER PERMEASE PROTEIN MG189-RELATED-RELATED"/>
    <property type="match status" value="1"/>
</dbReference>
<dbReference type="GO" id="GO:0055085">
    <property type="term" value="P:transmembrane transport"/>
    <property type="evidence" value="ECO:0007669"/>
    <property type="project" value="InterPro"/>
</dbReference>
<keyword evidence="10" id="KW-1185">Reference proteome</keyword>
<dbReference type="Pfam" id="PF00528">
    <property type="entry name" value="BPD_transp_1"/>
    <property type="match status" value="1"/>
</dbReference>
<dbReference type="Proteomes" id="UP000249377">
    <property type="component" value="Unassembled WGS sequence"/>
</dbReference>
<feature type="transmembrane region" description="Helical" evidence="7">
    <location>
        <begin position="70"/>
        <end position="93"/>
    </location>
</feature>
<proteinExistence type="inferred from homology"/>
<gene>
    <name evidence="9" type="ORF">DPQ25_11635</name>
</gene>
<dbReference type="CDD" id="cd06261">
    <property type="entry name" value="TM_PBP2"/>
    <property type="match status" value="1"/>
</dbReference>
<name>A0A328UC18_9FIRM</name>
<feature type="transmembrane region" description="Helical" evidence="7">
    <location>
        <begin position="12"/>
        <end position="30"/>
    </location>
</feature>
<dbReference type="InterPro" id="IPR035906">
    <property type="entry name" value="MetI-like_sf"/>
</dbReference>
<feature type="transmembrane region" description="Helical" evidence="7">
    <location>
        <begin position="182"/>
        <end position="207"/>
    </location>
</feature>
<feature type="domain" description="ABC transmembrane type-1" evidence="8">
    <location>
        <begin position="70"/>
        <end position="263"/>
    </location>
</feature>
<evidence type="ECO:0000256" key="7">
    <source>
        <dbReference type="RuleBase" id="RU363032"/>
    </source>
</evidence>
<organism evidence="9 10">
    <name type="scientific">Hydrogeniiclostridium mannosilyticum</name>
    <dbReference type="NCBI Taxonomy" id="2764322"/>
    <lineage>
        <taxon>Bacteria</taxon>
        <taxon>Bacillati</taxon>
        <taxon>Bacillota</taxon>
        <taxon>Clostridia</taxon>
        <taxon>Eubacteriales</taxon>
        <taxon>Acutalibacteraceae</taxon>
        <taxon>Hydrogeniiclostridium</taxon>
    </lineage>
</organism>
<comment type="subcellular location">
    <subcellularLocation>
        <location evidence="1 7">Cell membrane</location>
        <topology evidence="1 7">Multi-pass membrane protein</topology>
    </subcellularLocation>
</comment>
<feature type="transmembrane region" description="Helical" evidence="7">
    <location>
        <begin position="245"/>
        <end position="268"/>
    </location>
</feature>
<evidence type="ECO:0000313" key="9">
    <source>
        <dbReference type="EMBL" id="RAQ22781.1"/>
    </source>
</evidence>
<feature type="transmembrane region" description="Helical" evidence="7">
    <location>
        <begin position="105"/>
        <end position="126"/>
    </location>
</feature>
<keyword evidence="6 7" id="KW-0472">Membrane</keyword>
<evidence type="ECO:0000256" key="3">
    <source>
        <dbReference type="ARBA" id="ARBA00022475"/>
    </source>
</evidence>
<evidence type="ECO:0000259" key="8">
    <source>
        <dbReference type="PROSITE" id="PS50928"/>
    </source>
</evidence>
<evidence type="ECO:0000256" key="6">
    <source>
        <dbReference type="ARBA" id="ARBA00023136"/>
    </source>
</evidence>
<feature type="transmembrane region" description="Helical" evidence="7">
    <location>
        <begin position="138"/>
        <end position="161"/>
    </location>
</feature>
<dbReference type="EMBL" id="QLYR01000009">
    <property type="protein sequence ID" value="RAQ22781.1"/>
    <property type="molecule type" value="Genomic_DNA"/>
</dbReference>
<dbReference type="AlphaFoldDB" id="A0A328UC18"/>
<evidence type="ECO:0000256" key="5">
    <source>
        <dbReference type="ARBA" id="ARBA00022989"/>
    </source>
</evidence>
<reference evidence="9 10" key="1">
    <citation type="submission" date="2018-06" db="EMBL/GenBank/DDBJ databases">
        <title>Noncontiguous genome sequence of Ruminococcaceae bacterium ASD2818.</title>
        <authorList>
            <person name="Chaplin A.V."/>
            <person name="Sokolova S.R."/>
            <person name="Kochetkova T.O."/>
            <person name="Goltsov A.Y."/>
            <person name="Trofimov D.Y."/>
            <person name="Efimov B.A."/>
        </authorList>
    </citation>
    <scope>NUCLEOTIDE SEQUENCE [LARGE SCALE GENOMIC DNA]</scope>
    <source>
        <strain evidence="9 10">ASD2818</strain>
    </source>
</reference>
<evidence type="ECO:0000256" key="1">
    <source>
        <dbReference type="ARBA" id="ARBA00004651"/>
    </source>
</evidence>
<protein>
    <recommendedName>
        <fullName evidence="8">ABC transmembrane type-1 domain-containing protein</fullName>
    </recommendedName>
</protein>
<dbReference type="PANTHER" id="PTHR43744:SF12">
    <property type="entry name" value="ABC TRANSPORTER PERMEASE PROTEIN MG189-RELATED"/>
    <property type="match status" value="1"/>
</dbReference>
<evidence type="ECO:0000256" key="2">
    <source>
        <dbReference type="ARBA" id="ARBA00022448"/>
    </source>
</evidence>
<keyword evidence="2 7" id="KW-0813">Transport</keyword>
<comment type="caution">
    <text evidence="9">The sequence shown here is derived from an EMBL/GenBank/DDBJ whole genome shotgun (WGS) entry which is preliminary data.</text>
</comment>
<sequence length="278" mass="30563">MGAKTKKGVGFWLSRVLIGFLLVTTFYPFLQLLNMSFKSNLKIKLDFLGFPSPVKLENYVNAWGFVLSPILNSLFVCAVSLFLILFMVSLTGYAFGRMDFKGKNILFALLLAVLMIPYTLLIVPNYSIISSMGLLNTYMALILPYIAGQQIFGVVLARTFYSSLPQEMFEAAKIDGASEFQVYTKIALPLSVPTLITVGVTVVVSMYNDYIWPTLVLTTGDRMKTFCQIVFNNAAGNGASDLGMLAASFVIGTLPLLIITCSCLKYYLQGMLEGAVKG</sequence>
<evidence type="ECO:0000313" key="10">
    <source>
        <dbReference type="Proteomes" id="UP000249377"/>
    </source>
</evidence>
<keyword evidence="3" id="KW-1003">Cell membrane</keyword>
<dbReference type="Gene3D" id="1.10.3720.10">
    <property type="entry name" value="MetI-like"/>
    <property type="match status" value="1"/>
</dbReference>
<accession>A0A328UC18</accession>
<dbReference type="RefSeq" id="WP_112333345.1">
    <property type="nucleotide sequence ID" value="NZ_JADPHD010000002.1"/>
</dbReference>
<evidence type="ECO:0000256" key="4">
    <source>
        <dbReference type="ARBA" id="ARBA00022692"/>
    </source>
</evidence>
<dbReference type="GO" id="GO:0005886">
    <property type="term" value="C:plasma membrane"/>
    <property type="evidence" value="ECO:0007669"/>
    <property type="project" value="UniProtKB-SubCell"/>
</dbReference>
<dbReference type="SUPFAM" id="SSF161098">
    <property type="entry name" value="MetI-like"/>
    <property type="match status" value="1"/>
</dbReference>
<keyword evidence="4 7" id="KW-0812">Transmembrane</keyword>
<comment type="similarity">
    <text evidence="7">Belongs to the binding-protein-dependent transport system permease family.</text>
</comment>